<gene>
    <name evidence="2" type="ordered locus">TEQUI_1534</name>
</gene>
<feature type="transmembrane region" description="Helical" evidence="1">
    <location>
        <begin position="130"/>
        <end position="148"/>
    </location>
</feature>
<keyword evidence="1" id="KW-0472">Membrane</keyword>
<sequence length="160" mass="17463">MNKEITPELRESSNSTISSDSVGAYLHKIRTSNGFDFTEISDKTKFSTSQLKAVEQEQWSSLPDGFVLRALVKKFALAIGADDKVALQKLAQATGNVAPSTVKNIKTINSTELNESIPDTEQPKRSGGSLLWILIILLILGVVAYLAYNQGMFTLEDLGL</sequence>
<dbReference type="GO" id="GO:0003677">
    <property type="term" value="F:DNA binding"/>
    <property type="evidence" value="ECO:0007669"/>
    <property type="project" value="InterPro"/>
</dbReference>
<dbReference type="EMBL" id="CP002456">
    <property type="protein sequence ID" value="ADU92446.1"/>
    <property type="molecule type" value="Genomic_DNA"/>
</dbReference>
<dbReference type="PANTHER" id="PTHR34475">
    <property type="match status" value="1"/>
</dbReference>
<dbReference type="Proteomes" id="UP000007472">
    <property type="component" value="Chromosome"/>
</dbReference>
<reference evidence="2 3" key="1">
    <citation type="journal article" date="2011" name="J. Bacteriol.">
        <title>Genome sequence of Taylorella equigenitalis MCE9, the causative agent of contagious equine metritis.</title>
        <authorList>
            <person name="Hebert L."/>
            <person name="Moumen B."/>
            <person name="Duquesne F."/>
            <person name="Breuil M.F."/>
            <person name="Laugier C."/>
            <person name="Batto J.M."/>
            <person name="Renault P."/>
            <person name="Petry S."/>
        </authorList>
    </citation>
    <scope>NUCLEOTIDE SEQUENCE [LARGE SCALE GENOMIC DNA]</scope>
    <source>
        <strain evidence="2 3">MCE9</strain>
    </source>
</reference>
<dbReference type="KEGG" id="teq:TEQUI_1534"/>
<keyword evidence="1" id="KW-1133">Transmembrane helix</keyword>
<dbReference type="InterPro" id="IPR050400">
    <property type="entry name" value="Bact_Cytoskel_RodZ"/>
</dbReference>
<name>A0A654KKJ0_TAYEM</name>
<organism evidence="2 3">
    <name type="scientific">Taylorella equigenitalis (strain MCE9)</name>
    <dbReference type="NCBI Taxonomy" id="937774"/>
    <lineage>
        <taxon>Bacteria</taxon>
        <taxon>Pseudomonadati</taxon>
        <taxon>Pseudomonadota</taxon>
        <taxon>Betaproteobacteria</taxon>
        <taxon>Burkholderiales</taxon>
        <taxon>Alcaligenaceae</taxon>
        <taxon>Taylorella</taxon>
    </lineage>
</organism>
<keyword evidence="1" id="KW-0812">Transmembrane</keyword>
<dbReference type="PANTHER" id="PTHR34475:SF1">
    <property type="entry name" value="CYTOSKELETON PROTEIN RODZ"/>
    <property type="match status" value="1"/>
</dbReference>
<evidence type="ECO:0000313" key="2">
    <source>
        <dbReference type="EMBL" id="ADU92446.1"/>
    </source>
</evidence>
<dbReference type="Pfam" id="PF13413">
    <property type="entry name" value="HTH_25"/>
    <property type="match status" value="1"/>
</dbReference>
<dbReference type="AlphaFoldDB" id="A0A654KKJ0"/>
<protein>
    <recommendedName>
        <fullName evidence="4">Transcriptional regulator</fullName>
    </recommendedName>
</protein>
<dbReference type="Gene3D" id="1.10.260.40">
    <property type="entry name" value="lambda repressor-like DNA-binding domains"/>
    <property type="match status" value="1"/>
</dbReference>
<dbReference type="InterPro" id="IPR010982">
    <property type="entry name" value="Lambda_DNA-bd_dom_sf"/>
</dbReference>
<evidence type="ECO:0008006" key="4">
    <source>
        <dbReference type="Google" id="ProtNLM"/>
    </source>
</evidence>
<evidence type="ECO:0000256" key="1">
    <source>
        <dbReference type="SAM" id="Phobius"/>
    </source>
</evidence>
<accession>A0A654KKJ0</accession>
<evidence type="ECO:0000313" key="3">
    <source>
        <dbReference type="Proteomes" id="UP000007472"/>
    </source>
</evidence>
<proteinExistence type="predicted"/>